<dbReference type="Proteomes" id="UP000009256">
    <property type="component" value="Chromosome"/>
</dbReference>
<name>E4S8G1_CALA7</name>
<keyword evidence="1" id="KW-0472">Membrane</keyword>
<dbReference type="InterPro" id="IPR001119">
    <property type="entry name" value="SLH_dom"/>
</dbReference>
<evidence type="ECO:0000313" key="4">
    <source>
        <dbReference type="Proteomes" id="UP000009256"/>
    </source>
</evidence>
<feature type="domain" description="SLH" evidence="2">
    <location>
        <begin position="457"/>
        <end position="520"/>
    </location>
</feature>
<dbReference type="eggNOG" id="COG1520">
    <property type="taxonomic scope" value="Bacteria"/>
</dbReference>
<gene>
    <name evidence="3" type="ordered locus">Calkr_2514</name>
</gene>
<organism evidence="3 4">
    <name type="scientific">Caldicellulosiruptor acetigenus (strain ATCC 700853 / DSM 12137 / I77R1B)</name>
    <name type="common">Caldicellulosiruptor kristjanssonii</name>
    <dbReference type="NCBI Taxonomy" id="632335"/>
    <lineage>
        <taxon>Bacteria</taxon>
        <taxon>Bacillati</taxon>
        <taxon>Bacillota</taxon>
        <taxon>Bacillota incertae sedis</taxon>
        <taxon>Caldicellulosiruptorales</taxon>
        <taxon>Caldicellulosiruptoraceae</taxon>
        <taxon>Caldicellulosiruptor</taxon>
    </lineage>
</organism>
<evidence type="ECO:0000313" key="3">
    <source>
        <dbReference type="EMBL" id="ADQ41943.1"/>
    </source>
</evidence>
<reference evidence="3 4" key="2">
    <citation type="journal article" date="2011" name="J. Bacteriol.">
        <title>Complete genome sequences for the anaerobic, extremely thermophilic plant biomass-degrading bacteria Caldicellulosiruptor hydrothermalis, Caldicellulosiruptor kristjanssonii, Caldicellulosiruptor kronotskyensis, Caldicellulosiruptor owensenis, and Caldicellulosiruptor lactoaceticus.</title>
        <authorList>
            <person name="Blumer-Schuette S.E."/>
            <person name="Ozdemir I."/>
            <person name="Mistry D."/>
            <person name="Lucas S."/>
            <person name="Lapidus A."/>
            <person name="Cheng J.F."/>
            <person name="Goodwin L.A."/>
            <person name="Pitluck S."/>
            <person name="Land M.L."/>
            <person name="Hauser L.J."/>
            <person name="Woyke T."/>
            <person name="Mikhailova N."/>
            <person name="Pati A."/>
            <person name="Kyrpides N.C."/>
            <person name="Ivanova N."/>
            <person name="Detter J.C."/>
            <person name="Walston-Davenport K."/>
            <person name="Han S."/>
            <person name="Adams M.W."/>
            <person name="Kelly R.M."/>
        </authorList>
    </citation>
    <scope>NUCLEOTIDE SEQUENCE [LARGE SCALE GENOMIC DNA]</scope>
    <source>
        <strain evidence="4">ATCC 700853 / DSM 12137 / I77R1B</strain>
    </source>
</reference>
<protein>
    <submittedName>
        <fullName evidence="3">S-layer domain-containing protein</fullName>
    </submittedName>
</protein>
<dbReference type="AlphaFoldDB" id="E4S8G1"/>
<feature type="domain" description="SLH" evidence="2">
    <location>
        <begin position="521"/>
        <end position="583"/>
    </location>
</feature>
<dbReference type="HOGENOM" id="CLU_425593_0_0_9"/>
<dbReference type="PANTHER" id="PTHR43308:SF5">
    <property type="entry name" value="S-LAYER PROTEIN _ PEPTIDOGLYCAN ENDO-BETA-N-ACETYLGLUCOSAMINIDASE"/>
    <property type="match status" value="1"/>
</dbReference>
<evidence type="ECO:0000256" key="1">
    <source>
        <dbReference type="SAM" id="Phobius"/>
    </source>
</evidence>
<dbReference type="EMBL" id="CP002326">
    <property type="protein sequence ID" value="ADQ41943.1"/>
    <property type="molecule type" value="Genomic_DNA"/>
</dbReference>
<keyword evidence="1" id="KW-1133">Transmembrane helix</keyword>
<sequence length="643" mass="73351">MYTKLLRLIIITFLVFSLCFILSWTDKYSFTSNVCFAAQDDFDMQWLAPGLRVWYLGIKVDKSNNESGSSFFPTETVYTITECTEQAIKVNINTSTNNYENQVSNYNQQIQRPASEGPFWISAKKLFGLKAGDILTVGDDHLQVSERKNMSYEELISFFGVIEADNLALKAIFASNIVGAKPDDIIKLRTDVQRDVVVLKGMPFNQEGLFTFVYDVRTGLLLGFKVQDSYENETIRGVSWLAEINYDFVQKLIFAEDDGPHAGYKTDVIYDGSLQGDWSKGMQLTITTIGRFGKIIQYNMVGSYRNRYGAGTTKIIQIINDLESKKVFASIKYNKEGVYNFGLSESRTYDLGMYTPFYIQKSDLKIDSLKIWNNELKKVSERIYKLNQSIDPVFQQFAFTYVEYDSEGYFNKWIIFTDLFEEEILFDAGEKGSFYTARKYYQQILGKPPAAMSESSIKYQIFKDINNHWAKDAIIKLVQEGVINGYPDNTFRPENTITRAEIAVILKKALKLPNRSGKIQNFIDKTVIPQWAKESLETCVAYELINGYTINDNFVLRPEKKITRAEIAVILSRALDIKKIDVKGTDINFKDKIPSWAHHAIEKTTGAGIIAGYPDGTFRPDKPVTRAEAAKMILKLLEKIGEI</sequence>
<feature type="transmembrane region" description="Helical" evidence="1">
    <location>
        <begin position="5"/>
        <end position="25"/>
    </location>
</feature>
<dbReference type="KEGG" id="cki:Calkr_2514"/>
<dbReference type="Pfam" id="PF00395">
    <property type="entry name" value="SLH"/>
    <property type="match status" value="3"/>
</dbReference>
<dbReference type="OrthoDB" id="9809583at2"/>
<dbReference type="RefSeq" id="WP_013433656.1">
    <property type="nucleotide sequence ID" value="NC_014721.1"/>
</dbReference>
<dbReference type="PROSITE" id="PS51272">
    <property type="entry name" value="SLH"/>
    <property type="match status" value="3"/>
</dbReference>
<dbReference type="InterPro" id="IPR051465">
    <property type="entry name" value="Cell_Envelope_Struct_Comp"/>
</dbReference>
<dbReference type="PANTHER" id="PTHR43308">
    <property type="entry name" value="OUTER MEMBRANE PROTEIN ALPHA-RELATED"/>
    <property type="match status" value="1"/>
</dbReference>
<dbReference type="STRING" id="632335.Calkr_2514"/>
<accession>E4S8G1</accession>
<keyword evidence="4" id="KW-1185">Reference proteome</keyword>
<proteinExistence type="predicted"/>
<feature type="domain" description="SLH" evidence="2">
    <location>
        <begin position="584"/>
        <end position="643"/>
    </location>
</feature>
<evidence type="ECO:0000259" key="2">
    <source>
        <dbReference type="PROSITE" id="PS51272"/>
    </source>
</evidence>
<reference key="1">
    <citation type="submission" date="2010-11" db="EMBL/GenBank/DDBJ databases">
        <title>Complete sequence of chromosome of Caldicellulosiruptor kristjanssonii 177R1B.</title>
        <authorList>
            <consortium name="US DOE Joint Genome Institute"/>
            <person name="Lucas S."/>
            <person name="Copeland A."/>
            <person name="Lapidus A."/>
            <person name="Cheng J.-F."/>
            <person name="Bruce D."/>
            <person name="Goodwin L."/>
            <person name="Pitluck S."/>
            <person name="Davenport K."/>
            <person name="Detter J.C."/>
            <person name="Han C."/>
            <person name="Tapia R."/>
            <person name="Land M."/>
            <person name="Hauser L."/>
            <person name="Jeffries C."/>
            <person name="Kyrpides N."/>
            <person name="Ivanova N."/>
            <person name="Mikhailova N."/>
            <person name="Blumer-Schuette S.E."/>
            <person name="Kelly R.M."/>
            <person name="Woyke T."/>
        </authorList>
    </citation>
    <scope>NUCLEOTIDE SEQUENCE</scope>
    <source>
        <strain>177R1B</strain>
    </source>
</reference>
<keyword evidence="1" id="KW-0812">Transmembrane</keyword>